<evidence type="ECO:0000256" key="1">
    <source>
        <dbReference type="ARBA" id="ARBA00022801"/>
    </source>
</evidence>
<dbReference type="RefSeq" id="WP_311966358.1">
    <property type="nucleotide sequence ID" value="NZ_WLVL01000006.1"/>
</dbReference>
<dbReference type="Pfam" id="PF04203">
    <property type="entry name" value="Sortase"/>
    <property type="match status" value="1"/>
</dbReference>
<organism evidence="3 4">
    <name type="scientific">Arsenicicoccus cauae</name>
    <dbReference type="NCBI Taxonomy" id="2663847"/>
    <lineage>
        <taxon>Bacteria</taxon>
        <taxon>Bacillati</taxon>
        <taxon>Actinomycetota</taxon>
        <taxon>Actinomycetes</taxon>
        <taxon>Micrococcales</taxon>
        <taxon>Intrasporangiaceae</taxon>
        <taxon>Arsenicicoccus</taxon>
    </lineage>
</organism>
<dbReference type="Proteomes" id="UP000431092">
    <property type="component" value="Unassembled WGS sequence"/>
</dbReference>
<sequence>MGELLITLGVLTLLFVGWQLWWTDVAANAVQSDTVTTLSEEFQRPGQVEPEIARLKDIPLGKAFAIVRIPALGRDYAVPVVEGTTRDVLRTGIGHYEGTAMPGQVGNFAIAGHRMTYGGPFRDIERVLPGDRVIVETAQTYYVYRVGQHTLVPPSHVAAIAPTPERPGVRPDKPFITLTACHPKYAAQQRWIVHGELERAIPRSTGLPAGYLDLTGDR</sequence>
<proteinExistence type="predicted"/>
<dbReference type="CDD" id="cd05830">
    <property type="entry name" value="Sortase_E"/>
    <property type="match status" value="1"/>
</dbReference>
<comment type="caution">
    <text evidence="3">The sequence shown here is derived from an EMBL/GenBank/DDBJ whole genome shotgun (WGS) entry which is preliminary data.</text>
</comment>
<dbReference type="EMBL" id="WLVL01000006">
    <property type="protein sequence ID" value="MTB70787.1"/>
    <property type="molecule type" value="Genomic_DNA"/>
</dbReference>
<evidence type="ECO:0000313" key="4">
    <source>
        <dbReference type="Proteomes" id="UP000431092"/>
    </source>
</evidence>
<dbReference type="GO" id="GO:0016787">
    <property type="term" value="F:hydrolase activity"/>
    <property type="evidence" value="ECO:0007669"/>
    <property type="project" value="UniProtKB-KW"/>
</dbReference>
<reference evidence="3 4" key="1">
    <citation type="submission" date="2019-11" db="EMBL/GenBank/DDBJ databases">
        <title>Whole genome sequencing identifies a novel species of the genus Arsenicicoccus isolated from human blood.</title>
        <authorList>
            <person name="Jeong J.H."/>
            <person name="Kweon O.J."/>
            <person name="Kim H.R."/>
            <person name="Kim T.-H."/>
            <person name="Ha S.-M."/>
            <person name="Lee M.-K."/>
        </authorList>
    </citation>
    <scope>NUCLEOTIDE SEQUENCE [LARGE SCALE GENOMIC DNA]</scope>
    <source>
        <strain evidence="3 4">MKL-02</strain>
    </source>
</reference>
<dbReference type="NCBIfam" id="NF033747">
    <property type="entry name" value="class_E_sortase"/>
    <property type="match status" value="1"/>
</dbReference>
<keyword evidence="4" id="KW-1185">Reference proteome</keyword>
<evidence type="ECO:0000256" key="2">
    <source>
        <dbReference type="PIRSR" id="PIRSR605754-1"/>
    </source>
</evidence>
<name>A0A6I3IAT8_9MICO</name>
<evidence type="ECO:0000313" key="3">
    <source>
        <dbReference type="EMBL" id="MTB70787.1"/>
    </source>
</evidence>
<gene>
    <name evidence="3" type="ORF">GGG17_02105</name>
</gene>
<dbReference type="SUPFAM" id="SSF63817">
    <property type="entry name" value="Sortase"/>
    <property type="match status" value="1"/>
</dbReference>
<dbReference type="NCBIfam" id="TIGR01076">
    <property type="entry name" value="sortase_fam"/>
    <property type="match status" value="1"/>
</dbReference>
<dbReference type="AlphaFoldDB" id="A0A6I3IAT8"/>
<accession>A0A6I3IAT8</accession>
<dbReference type="InterPro" id="IPR042003">
    <property type="entry name" value="Sortase_E"/>
</dbReference>
<dbReference type="InterPro" id="IPR023365">
    <property type="entry name" value="Sortase_dom-sf"/>
</dbReference>
<feature type="active site" description="Acyl-thioester intermediate" evidence="2">
    <location>
        <position position="181"/>
    </location>
</feature>
<dbReference type="InterPro" id="IPR005754">
    <property type="entry name" value="Sortase"/>
</dbReference>
<dbReference type="Gene3D" id="2.40.260.10">
    <property type="entry name" value="Sortase"/>
    <property type="match status" value="1"/>
</dbReference>
<dbReference type="InterPro" id="IPR053465">
    <property type="entry name" value="Sortase_Class_E"/>
</dbReference>
<protein>
    <submittedName>
        <fullName evidence="3">Class E sortase</fullName>
    </submittedName>
</protein>
<keyword evidence="1" id="KW-0378">Hydrolase</keyword>
<feature type="active site" description="Proton donor/acceptor" evidence="2">
    <location>
        <position position="113"/>
    </location>
</feature>